<dbReference type="RefSeq" id="XP_028546554.1">
    <property type="nucleotide sequence ID" value="XM_028690753.1"/>
</dbReference>
<keyword evidence="1" id="KW-0472">Membrane</keyword>
<protein>
    <submittedName>
        <fullName evidence="2">Variable surface protein</fullName>
    </submittedName>
</protein>
<proteinExistence type="predicted"/>
<comment type="caution">
    <text evidence="2">The sequence shown here is derived from an EMBL/GenBank/DDBJ whole genome shotgun (WGS) entry which is preliminary data.</text>
</comment>
<name>A0A1Y1JR43_PLAGO</name>
<dbReference type="GeneID" id="39744773"/>
<keyword evidence="3" id="KW-1185">Reference proteome</keyword>
<accession>A0A1Y1JR43</accession>
<feature type="transmembrane region" description="Helical" evidence="1">
    <location>
        <begin position="271"/>
        <end position="290"/>
    </location>
</feature>
<dbReference type="AlphaFoldDB" id="A0A1Y1JR43"/>
<evidence type="ECO:0000313" key="3">
    <source>
        <dbReference type="Proteomes" id="UP000195521"/>
    </source>
</evidence>
<keyword evidence="1" id="KW-0812">Transmembrane</keyword>
<evidence type="ECO:0000313" key="2">
    <source>
        <dbReference type="EMBL" id="GAW83965.1"/>
    </source>
</evidence>
<dbReference type="EMBL" id="BDQF01000043">
    <property type="protein sequence ID" value="GAW83965.1"/>
    <property type="molecule type" value="Genomic_DNA"/>
</dbReference>
<evidence type="ECO:0000256" key="1">
    <source>
        <dbReference type="SAM" id="Phobius"/>
    </source>
</evidence>
<dbReference type="Proteomes" id="UP000195521">
    <property type="component" value="Unassembled WGS sequence"/>
</dbReference>
<reference evidence="3" key="1">
    <citation type="submission" date="2017-04" db="EMBL/GenBank/DDBJ databases">
        <title>Plasmodium gonderi genome.</title>
        <authorList>
            <person name="Arisue N."/>
            <person name="Honma H."/>
            <person name="Kawai S."/>
            <person name="Tougan T."/>
            <person name="Tanabe K."/>
            <person name="Horii T."/>
        </authorList>
    </citation>
    <scope>NUCLEOTIDE SEQUENCE [LARGE SCALE GENOMIC DNA]</scope>
    <source>
        <strain evidence="3">ATCC 30045</strain>
    </source>
</reference>
<keyword evidence="1" id="KW-1133">Transmembrane helix</keyword>
<organism evidence="2 3">
    <name type="scientific">Plasmodium gonderi</name>
    <dbReference type="NCBI Taxonomy" id="77519"/>
    <lineage>
        <taxon>Eukaryota</taxon>
        <taxon>Sar</taxon>
        <taxon>Alveolata</taxon>
        <taxon>Apicomplexa</taxon>
        <taxon>Aconoidasida</taxon>
        <taxon>Haemosporida</taxon>
        <taxon>Plasmodiidae</taxon>
        <taxon>Plasmodium</taxon>
        <taxon>Plasmodium (Plasmodium)</taxon>
    </lineage>
</organism>
<sequence>MNEGANMNINFNFSDIYPKCRDDFKRVYDYQYFSFKNYFSSACSDFCNNLNIRSIVPFNSECQYLGVYLYNIDKRNKEKTDSNFNLSDSCKYFYYKLKELVMRYGGNCHTAKECYDRMLIKNEKKSYKEHFSNICKDMYSNHYHNNKLIQTLKKLEEQYNLYDQLRSATHPSYWDILKLKGYIKSLEECDYKNNDSFKDILSNVKNNYEVFENSLKDTQHGRTIYYSYLYPEPKITKVSRPTEVTVAARVIGTQKITEVNETKELWTDAGIGTNVVIFACSMLIILFILYKVKNKLYLYNVIKKYITYYNEAVISYLLHNNKNKAMTLYFQYTPFGSYLQIREKRLRKQRKRKNNVYTRLNNSYKRINKELKDKQYEIAYRSL</sequence>
<gene>
    <name evidence="2" type="ORF">PGO_000335</name>
</gene>